<dbReference type="Proteomes" id="UP000321291">
    <property type="component" value="Chromosome"/>
</dbReference>
<dbReference type="InterPro" id="IPR011008">
    <property type="entry name" value="Dimeric_a/b-barrel"/>
</dbReference>
<accession>A0A5B8VGM7</accession>
<dbReference type="InterPro" id="IPR052996">
    <property type="entry name" value="Carb_Metab_Mutarotase"/>
</dbReference>
<dbReference type="RefSeq" id="WP_146779926.1">
    <property type="nucleotide sequence ID" value="NZ_CP042434.1"/>
</dbReference>
<dbReference type="GO" id="GO:0016857">
    <property type="term" value="F:racemase and epimerase activity, acting on carbohydrates and derivatives"/>
    <property type="evidence" value="ECO:0007669"/>
    <property type="project" value="InterPro"/>
</dbReference>
<name>A0A5B8VGM7_9BACT</name>
<gene>
    <name evidence="1" type="ORF">FSB73_02095</name>
</gene>
<dbReference type="Pfam" id="PF05336">
    <property type="entry name" value="rhaM"/>
    <property type="match status" value="1"/>
</dbReference>
<evidence type="ECO:0000313" key="1">
    <source>
        <dbReference type="EMBL" id="QEC70664.1"/>
    </source>
</evidence>
<evidence type="ECO:0000313" key="2">
    <source>
        <dbReference type="Proteomes" id="UP000321291"/>
    </source>
</evidence>
<sequence length="111" mass="13377">MKKHCYALDLINDPDLISEYEFWHKSENGWPEIRKSIISSGVTDMQIYRTGNRLFMIMETDDDFRHEDKKIQDEANPVVQQWEQLMWKFQQPLPWAVGNEKWVLMEQIFGL</sequence>
<dbReference type="OrthoDB" id="1430580at2"/>
<proteinExistence type="predicted"/>
<organism evidence="1 2">
    <name type="scientific">Arachidicoccus ginsenosidivorans</name>
    <dbReference type="NCBI Taxonomy" id="496057"/>
    <lineage>
        <taxon>Bacteria</taxon>
        <taxon>Pseudomonadati</taxon>
        <taxon>Bacteroidota</taxon>
        <taxon>Chitinophagia</taxon>
        <taxon>Chitinophagales</taxon>
        <taxon>Chitinophagaceae</taxon>
        <taxon>Arachidicoccus</taxon>
    </lineage>
</organism>
<dbReference type="EMBL" id="CP042434">
    <property type="protein sequence ID" value="QEC70664.1"/>
    <property type="molecule type" value="Genomic_DNA"/>
</dbReference>
<protein>
    <submittedName>
        <fullName evidence="1">L-rhamnose mutarotase</fullName>
    </submittedName>
</protein>
<dbReference type="InterPro" id="IPR008000">
    <property type="entry name" value="Rham/fucose_mutarotase"/>
</dbReference>
<reference evidence="1 2" key="1">
    <citation type="journal article" date="2017" name="Int. J. Syst. Evol. Microbiol.">
        <title>Arachidicoccus ginsenosidivorans sp. nov., with ginsenoside-converting activity isolated from ginseng cultivating soil.</title>
        <authorList>
            <person name="Siddiqi M.Z."/>
            <person name="Aslam Z."/>
            <person name="Im W.T."/>
        </authorList>
    </citation>
    <scope>NUCLEOTIDE SEQUENCE [LARGE SCALE GENOMIC DNA]</scope>
    <source>
        <strain evidence="1 2">Gsoil 809</strain>
    </source>
</reference>
<dbReference type="SUPFAM" id="SSF54909">
    <property type="entry name" value="Dimeric alpha+beta barrel"/>
    <property type="match status" value="1"/>
</dbReference>
<dbReference type="PANTHER" id="PTHR43239:SF1">
    <property type="entry name" value="UPF0734 PROTEIN DDB_G0273871_DDB_G0273177"/>
    <property type="match status" value="1"/>
</dbReference>
<keyword evidence="2" id="KW-1185">Reference proteome</keyword>
<dbReference type="KEGG" id="agi:FSB73_02095"/>
<dbReference type="PANTHER" id="PTHR43239">
    <property type="entry name" value="UPF0734 PROTEIN DDB_G0273871/DDB_G0273177"/>
    <property type="match status" value="1"/>
</dbReference>
<dbReference type="AlphaFoldDB" id="A0A5B8VGM7"/>
<dbReference type="Gene3D" id="3.30.70.100">
    <property type="match status" value="1"/>
</dbReference>